<comment type="caution">
    <text evidence="1">The sequence shown here is derived from an EMBL/GenBank/DDBJ whole genome shotgun (WGS) entry which is preliminary data.</text>
</comment>
<dbReference type="AlphaFoldDB" id="A0A916S2R0"/>
<gene>
    <name evidence="1" type="ORF">GCM10011507_32550</name>
</gene>
<dbReference type="Proteomes" id="UP000648801">
    <property type="component" value="Unassembled WGS sequence"/>
</dbReference>
<reference evidence="1" key="1">
    <citation type="journal article" date="2014" name="Int. J. Syst. Evol. Microbiol.">
        <title>Complete genome sequence of Corynebacterium casei LMG S-19264T (=DSM 44701T), isolated from a smear-ripened cheese.</title>
        <authorList>
            <consortium name="US DOE Joint Genome Institute (JGI-PGF)"/>
            <person name="Walter F."/>
            <person name="Albersmeier A."/>
            <person name="Kalinowski J."/>
            <person name="Ruckert C."/>
        </authorList>
    </citation>
    <scope>NUCLEOTIDE SEQUENCE</scope>
    <source>
        <strain evidence="1">CGMCC 1.15447</strain>
    </source>
</reference>
<organism evidence="1 2">
    <name type="scientific">Edaphobacter acidisoli</name>
    <dbReference type="NCBI Taxonomy" id="2040573"/>
    <lineage>
        <taxon>Bacteria</taxon>
        <taxon>Pseudomonadati</taxon>
        <taxon>Acidobacteriota</taxon>
        <taxon>Terriglobia</taxon>
        <taxon>Terriglobales</taxon>
        <taxon>Acidobacteriaceae</taxon>
        <taxon>Edaphobacter</taxon>
    </lineage>
</organism>
<keyword evidence="2" id="KW-1185">Reference proteome</keyword>
<sequence>MAREIRAVVSEAAAIAEAGVVIASRMRLVSSRRRPRLFTLRRLMVREKLKRLRLQAKALRAPIAGAGGVGVVDVAVDVEMRRVEAPSSRREQTPSSMRRATRMMFTRSMRPTMKYMRTASILKRRGVR</sequence>
<evidence type="ECO:0000313" key="1">
    <source>
        <dbReference type="EMBL" id="GGA78789.1"/>
    </source>
</evidence>
<proteinExistence type="predicted"/>
<reference evidence="1" key="2">
    <citation type="submission" date="2020-09" db="EMBL/GenBank/DDBJ databases">
        <authorList>
            <person name="Sun Q."/>
            <person name="Zhou Y."/>
        </authorList>
    </citation>
    <scope>NUCLEOTIDE SEQUENCE</scope>
    <source>
        <strain evidence="1">CGMCC 1.15447</strain>
    </source>
</reference>
<protein>
    <submittedName>
        <fullName evidence="1">Uncharacterized protein</fullName>
    </submittedName>
</protein>
<evidence type="ECO:0000313" key="2">
    <source>
        <dbReference type="Proteomes" id="UP000648801"/>
    </source>
</evidence>
<dbReference type="EMBL" id="BMJB01000003">
    <property type="protein sequence ID" value="GGA78789.1"/>
    <property type="molecule type" value="Genomic_DNA"/>
</dbReference>
<accession>A0A916S2R0</accession>
<name>A0A916S2R0_9BACT</name>